<evidence type="ECO:0000313" key="6">
    <source>
        <dbReference type="EMBL" id="MCL1115725.1"/>
    </source>
</evidence>
<reference evidence="6 7" key="1">
    <citation type="submission" date="2022-01" db="EMBL/GenBank/DDBJ databases">
        <title>Whole genome-based taxonomy of the Shewanellaceae.</title>
        <authorList>
            <person name="Martin-Rodriguez A.J."/>
        </authorList>
    </citation>
    <scope>NUCLEOTIDE SEQUENCE [LARGE SCALE GENOMIC DNA]</scope>
    <source>
        <strain evidence="6 7">JCM 17801</strain>
    </source>
</reference>
<sequence length="140" mass="15958">MKTSEMLLGGCLCGAIRYQTQAAPFDADYCHCRQCQLSSGAVMMVWMDFKRQQVKWLNGHVTEFASSDKIRRGFCQQCGCSVSYRHLDYPDYLTLSVATLDNPNLVAPKYHIFTDNQVSWLTLEDNCQRYPQSRSSPIVA</sequence>
<dbReference type="InterPro" id="IPR006913">
    <property type="entry name" value="CENP-V/GFA"/>
</dbReference>
<comment type="caution">
    <text evidence="6">The sequence shown here is derived from an EMBL/GenBank/DDBJ whole genome shotgun (WGS) entry which is preliminary data.</text>
</comment>
<dbReference type="Proteomes" id="UP001203212">
    <property type="component" value="Unassembled WGS sequence"/>
</dbReference>
<gene>
    <name evidence="6" type="ORF">L2689_00505</name>
</gene>
<name>A0ABT0KWD6_9GAMM</name>
<comment type="similarity">
    <text evidence="1">Belongs to the Gfa family.</text>
</comment>
<dbReference type="Pfam" id="PF04828">
    <property type="entry name" value="GFA"/>
    <property type="match status" value="1"/>
</dbReference>
<feature type="domain" description="CENP-V/GFA" evidence="5">
    <location>
        <begin position="7"/>
        <end position="111"/>
    </location>
</feature>
<dbReference type="SUPFAM" id="SSF51316">
    <property type="entry name" value="Mss4-like"/>
    <property type="match status" value="1"/>
</dbReference>
<protein>
    <submittedName>
        <fullName evidence="6">GFA family protein</fullName>
    </submittedName>
</protein>
<evidence type="ECO:0000256" key="1">
    <source>
        <dbReference type="ARBA" id="ARBA00005495"/>
    </source>
</evidence>
<keyword evidence="2" id="KW-0479">Metal-binding</keyword>
<dbReference type="EMBL" id="JAKILK010000001">
    <property type="protein sequence ID" value="MCL1115725.1"/>
    <property type="molecule type" value="Genomic_DNA"/>
</dbReference>
<evidence type="ECO:0000256" key="3">
    <source>
        <dbReference type="ARBA" id="ARBA00022833"/>
    </source>
</evidence>
<accession>A0ABT0KWD6</accession>
<keyword evidence="7" id="KW-1185">Reference proteome</keyword>
<proteinExistence type="inferred from homology"/>
<evidence type="ECO:0000256" key="2">
    <source>
        <dbReference type="ARBA" id="ARBA00022723"/>
    </source>
</evidence>
<evidence type="ECO:0000256" key="4">
    <source>
        <dbReference type="ARBA" id="ARBA00023239"/>
    </source>
</evidence>
<keyword evidence="3" id="KW-0862">Zinc</keyword>
<dbReference type="PROSITE" id="PS51891">
    <property type="entry name" value="CENP_V_GFA"/>
    <property type="match status" value="1"/>
</dbReference>
<keyword evidence="4" id="KW-0456">Lyase</keyword>
<dbReference type="PANTHER" id="PTHR33337">
    <property type="entry name" value="GFA DOMAIN-CONTAINING PROTEIN"/>
    <property type="match status" value="1"/>
</dbReference>
<dbReference type="PANTHER" id="PTHR33337:SF40">
    <property type="entry name" value="CENP-V_GFA DOMAIN-CONTAINING PROTEIN-RELATED"/>
    <property type="match status" value="1"/>
</dbReference>
<dbReference type="RefSeq" id="WP_188839438.1">
    <property type="nucleotide sequence ID" value="NZ_BMOT01000001.1"/>
</dbReference>
<evidence type="ECO:0000313" key="7">
    <source>
        <dbReference type="Proteomes" id="UP001203212"/>
    </source>
</evidence>
<organism evidence="6 7">
    <name type="scientific">Shewanella aestuarii</name>
    <dbReference type="NCBI Taxonomy" id="1028752"/>
    <lineage>
        <taxon>Bacteria</taxon>
        <taxon>Pseudomonadati</taxon>
        <taxon>Pseudomonadota</taxon>
        <taxon>Gammaproteobacteria</taxon>
        <taxon>Alteromonadales</taxon>
        <taxon>Shewanellaceae</taxon>
        <taxon>Shewanella</taxon>
    </lineage>
</organism>
<dbReference type="InterPro" id="IPR011057">
    <property type="entry name" value="Mss4-like_sf"/>
</dbReference>
<dbReference type="Gene3D" id="3.90.1590.10">
    <property type="entry name" value="glutathione-dependent formaldehyde- activating enzyme (gfa)"/>
    <property type="match status" value="1"/>
</dbReference>
<evidence type="ECO:0000259" key="5">
    <source>
        <dbReference type="PROSITE" id="PS51891"/>
    </source>
</evidence>